<dbReference type="AlphaFoldDB" id="A0A5J4TZ02"/>
<organism evidence="1 2">
    <name type="scientific">Streblomastix strix</name>
    <dbReference type="NCBI Taxonomy" id="222440"/>
    <lineage>
        <taxon>Eukaryota</taxon>
        <taxon>Metamonada</taxon>
        <taxon>Preaxostyla</taxon>
        <taxon>Oxymonadida</taxon>
        <taxon>Streblomastigidae</taxon>
        <taxon>Streblomastix</taxon>
    </lineage>
</organism>
<feature type="non-terminal residue" evidence="1">
    <location>
        <position position="1"/>
    </location>
</feature>
<accession>A0A5J4TZ02</accession>
<evidence type="ECO:0000313" key="2">
    <source>
        <dbReference type="Proteomes" id="UP000324800"/>
    </source>
</evidence>
<dbReference type="Proteomes" id="UP000324800">
    <property type="component" value="Unassembled WGS sequence"/>
</dbReference>
<sequence length="599" mass="65752">DNRTTISLPTLNSNGDRVIRFEGQSSKQNADGHTYIPMYGFKRSNDYVSSGDVGAFLTIKQMGSVSVTYTNIDFKTDRTRSARLFDVQGSELKFDGSEFEIKDSVHGSPAVITEATLFKVFENSSLSFTNVKFQFESSQTVQMREIISLNYSTLTITNTSVDNVITYSRSGYPAGFIAAYDSPVTIVDSNFTNIQLYHPLGPYEVGGAVLYFDPYSTPSGFDITGSIFENITAVCYSTEILLGGAIHVRFINFNSSFNLAGNTFRNVKIQGDHGKGGVFYFEYQNNQYSSYINITGDKYIRNYAPDAGGVFHIYKFNATLNIKSIQLVSNKVDGTVLVGNVQRKKGSDFCFSQLNSLVERLDGFLKGSTSTSESIKIHIENGNVVDFDERSLVNFETGGYGYADADNGRDDPDCGSSDDQCKTITYTRGRIGPTTPGGSDSARISRIYASANTQAFDLETNLTSNNELFEIYGQGTKGQVKITFNSNKVNKNDNLFYLNSTGVVNVQNITIEYEQQLPTFSFFSVNGAPLSITDSQIRVISPVDVISPIIKLSGGTVTISGSDIIGQSQTRIYPGFSVLQTYPVAPLKNSFVVTNSNFA</sequence>
<comment type="caution">
    <text evidence="1">The sequence shown here is derived from an EMBL/GenBank/DDBJ whole genome shotgun (WGS) entry which is preliminary data.</text>
</comment>
<protein>
    <submittedName>
        <fullName evidence="1">Uncharacterized protein</fullName>
    </submittedName>
</protein>
<feature type="non-terminal residue" evidence="1">
    <location>
        <position position="599"/>
    </location>
</feature>
<name>A0A5J4TZ02_9EUKA</name>
<evidence type="ECO:0000313" key="1">
    <source>
        <dbReference type="EMBL" id="KAA6363424.1"/>
    </source>
</evidence>
<gene>
    <name evidence="1" type="ORF">EZS28_041049</name>
</gene>
<reference evidence="1 2" key="1">
    <citation type="submission" date="2019-03" db="EMBL/GenBank/DDBJ databases">
        <title>Single cell metagenomics reveals metabolic interactions within the superorganism composed of flagellate Streblomastix strix and complex community of Bacteroidetes bacteria on its surface.</title>
        <authorList>
            <person name="Treitli S.C."/>
            <person name="Kolisko M."/>
            <person name="Husnik F."/>
            <person name="Keeling P."/>
            <person name="Hampl V."/>
        </authorList>
    </citation>
    <scope>NUCLEOTIDE SEQUENCE [LARGE SCALE GENOMIC DNA]</scope>
    <source>
        <strain evidence="1">ST1C</strain>
    </source>
</reference>
<dbReference type="EMBL" id="SNRW01022930">
    <property type="protein sequence ID" value="KAA6363424.1"/>
    <property type="molecule type" value="Genomic_DNA"/>
</dbReference>
<proteinExistence type="predicted"/>